<comment type="similarity">
    <text evidence="2">Belongs to the INSIG family.</text>
</comment>
<evidence type="ECO:0000256" key="6">
    <source>
        <dbReference type="ARBA" id="ARBA00023136"/>
    </source>
</evidence>
<keyword evidence="5 8" id="KW-1133">Transmembrane helix</keyword>
<keyword evidence="3 8" id="KW-0812">Transmembrane</keyword>
<evidence type="ECO:0000313" key="9">
    <source>
        <dbReference type="EMBL" id="KAF2405522.1"/>
    </source>
</evidence>
<dbReference type="PANTHER" id="PTHR15301">
    <property type="entry name" value="INSULIN-INDUCED GENE 1"/>
    <property type="match status" value="1"/>
</dbReference>
<keyword evidence="6 8" id="KW-0472">Membrane</keyword>
<name>A0A6G1IB71_9PEZI</name>
<keyword evidence="4" id="KW-0256">Endoplasmic reticulum</keyword>
<evidence type="ECO:0000256" key="3">
    <source>
        <dbReference type="ARBA" id="ARBA00022692"/>
    </source>
</evidence>
<dbReference type="Proteomes" id="UP000799640">
    <property type="component" value="Unassembled WGS sequence"/>
</dbReference>
<evidence type="ECO:0000313" key="10">
    <source>
        <dbReference type="Proteomes" id="UP000799640"/>
    </source>
</evidence>
<dbReference type="PANTHER" id="PTHR15301:SF3">
    <property type="entry name" value="PROTEIN NSG1-RELATED"/>
    <property type="match status" value="1"/>
</dbReference>
<evidence type="ECO:0000256" key="1">
    <source>
        <dbReference type="ARBA" id="ARBA00004477"/>
    </source>
</evidence>
<feature type="transmembrane region" description="Helical" evidence="8">
    <location>
        <begin position="194"/>
        <end position="213"/>
    </location>
</feature>
<dbReference type="GO" id="GO:0016126">
    <property type="term" value="P:sterol biosynthetic process"/>
    <property type="evidence" value="ECO:0007669"/>
    <property type="project" value="TreeGrafter"/>
</dbReference>
<protein>
    <recommendedName>
        <fullName evidence="11">INSIG domain protein</fullName>
    </recommendedName>
</protein>
<evidence type="ECO:0000256" key="4">
    <source>
        <dbReference type="ARBA" id="ARBA00022824"/>
    </source>
</evidence>
<dbReference type="Pfam" id="PF07281">
    <property type="entry name" value="INSIG"/>
    <property type="match status" value="1"/>
</dbReference>
<reference evidence="9" key="1">
    <citation type="journal article" date="2020" name="Stud. Mycol.">
        <title>101 Dothideomycetes genomes: a test case for predicting lifestyles and emergence of pathogens.</title>
        <authorList>
            <person name="Haridas S."/>
            <person name="Albert R."/>
            <person name="Binder M."/>
            <person name="Bloem J."/>
            <person name="Labutti K."/>
            <person name="Salamov A."/>
            <person name="Andreopoulos B."/>
            <person name="Baker S."/>
            <person name="Barry K."/>
            <person name="Bills G."/>
            <person name="Bluhm B."/>
            <person name="Cannon C."/>
            <person name="Castanera R."/>
            <person name="Culley D."/>
            <person name="Daum C."/>
            <person name="Ezra D."/>
            <person name="Gonzalez J."/>
            <person name="Henrissat B."/>
            <person name="Kuo A."/>
            <person name="Liang C."/>
            <person name="Lipzen A."/>
            <person name="Lutzoni F."/>
            <person name="Magnuson J."/>
            <person name="Mondo S."/>
            <person name="Nolan M."/>
            <person name="Ohm R."/>
            <person name="Pangilinan J."/>
            <person name="Park H.-J."/>
            <person name="Ramirez L."/>
            <person name="Alfaro M."/>
            <person name="Sun H."/>
            <person name="Tritt A."/>
            <person name="Yoshinaga Y."/>
            <person name="Zwiers L.-H."/>
            <person name="Turgeon B."/>
            <person name="Goodwin S."/>
            <person name="Spatafora J."/>
            <person name="Crous P."/>
            <person name="Grigoriev I."/>
        </authorList>
    </citation>
    <scope>NUCLEOTIDE SEQUENCE</scope>
    <source>
        <strain evidence="9">CBS 262.69</strain>
    </source>
</reference>
<sequence>MESDATSPPLLRPRPRRPFELPTASPIPSSTPDASSPPTPYLSTSDLDKSDVSRSRSILNLTASTLYGIYSPTAFDGTSGPTTPWGAGAETPSRNASVGDFSFSPRGSAAAELEARLLQTDGDEILPEPRSKADIPSQPHTAPRSRTTVVLYRIWKAFALFVSGVCYGALIAHLRDDRTLRGLLDEGLGGAEATYLLFWGAAGVAIGSVLPWIDKLCDGGSTEKRHQETPGVEWHDVVRSVGAFIGIAFAIRKLPWSSTLQLSLTLALANPFLWYLLDGTFAGFALSSLMSTVATLVVLGTDPAIIPAPAAWHFTSGVPGVTVNATDSASISAPAAGPWWSRFSTRPLHGYSGAVGANYEGVGVATWIASVLFCSCVCFGSIGRLLVKQYR</sequence>
<evidence type="ECO:0000256" key="7">
    <source>
        <dbReference type="SAM" id="MobiDB-lite"/>
    </source>
</evidence>
<proteinExistence type="inferred from homology"/>
<dbReference type="InterPro" id="IPR025929">
    <property type="entry name" value="INSIG_fam"/>
</dbReference>
<dbReference type="AlphaFoldDB" id="A0A6G1IB71"/>
<feature type="transmembrane region" description="Helical" evidence="8">
    <location>
        <begin position="364"/>
        <end position="387"/>
    </location>
</feature>
<evidence type="ECO:0008006" key="11">
    <source>
        <dbReference type="Google" id="ProtNLM"/>
    </source>
</evidence>
<feature type="region of interest" description="Disordered" evidence="7">
    <location>
        <begin position="1"/>
        <end position="53"/>
    </location>
</feature>
<evidence type="ECO:0000256" key="2">
    <source>
        <dbReference type="ARBA" id="ARBA00007475"/>
    </source>
</evidence>
<organism evidence="9 10">
    <name type="scientific">Trichodelitschia bisporula</name>
    <dbReference type="NCBI Taxonomy" id="703511"/>
    <lineage>
        <taxon>Eukaryota</taxon>
        <taxon>Fungi</taxon>
        <taxon>Dikarya</taxon>
        <taxon>Ascomycota</taxon>
        <taxon>Pezizomycotina</taxon>
        <taxon>Dothideomycetes</taxon>
        <taxon>Dothideomycetes incertae sedis</taxon>
        <taxon>Phaeotrichales</taxon>
        <taxon>Phaeotrichaceae</taxon>
        <taxon>Trichodelitschia</taxon>
    </lineage>
</organism>
<dbReference type="EMBL" id="ML996687">
    <property type="protein sequence ID" value="KAF2405522.1"/>
    <property type="molecule type" value="Genomic_DNA"/>
</dbReference>
<feature type="compositionally biased region" description="Low complexity" evidence="7">
    <location>
        <begin position="22"/>
        <end position="34"/>
    </location>
</feature>
<feature type="transmembrane region" description="Helical" evidence="8">
    <location>
        <begin position="154"/>
        <end position="174"/>
    </location>
</feature>
<dbReference type="GO" id="GO:0005789">
    <property type="term" value="C:endoplasmic reticulum membrane"/>
    <property type="evidence" value="ECO:0007669"/>
    <property type="project" value="UniProtKB-SubCell"/>
</dbReference>
<comment type="subcellular location">
    <subcellularLocation>
        <location evidence="1">Endoplasmic reticulum membrane</location>
        <topology evidence="1">Multi-pass membrane protein</topology>
    </subcellularLocation>
</comment>
<accession>A0A6G1IB71</accession>
<dbReference type="OrthoDB" id="205546at2759"/>
<keyword evidence="10" id="KW-1185">Reference proteome</keyword>
<evidence type="ECO:0000256" key="5">
    <source>
        <dbReference type="ARBA" id="ARBA00022989"/>
    </source>
</evidence>
<gene>
    <name evidence="9" type="ORF">EJ06DRAFT_526040</name>
</gene>
<evidence type="ECO:0000256" key="8">
    <source>
        <dbReference type="SAM" id="Phobius"/>
    </source>
</evidence>